<keyword evidence="3" id="KW-1185">Reference proteome</keyword>
<proteinExistence type="predicted"/>
<accession>A0AA40AF43</accession>
<dbReference type="EMBL" id="JAUKUA010000004">
    <property type="protein sequence ID" value="KAK0714707.1"/>
    <property type="molecule type" value="Genomic_DNA"/>
</dbReference>
<feature type="signal peptide" evidence="1">
    <location>
        <begin position="1"/>
        <end position="17"/>
    </location>
</feature>
<dbReference type="Proteomes" id="UP001172102">
    <property type="component" value="Unassembled WGS sequence"/>
</dbReference>
<evidence type="ECO:0000256" key="1">
    <source>
        <dbReference type="SAM" id="SignalP"/>
    </source>
</evidence>
<sequence>MLSKALLTTALAATVLAATPAFPRHLADRAALQARQTDVGSATACLDGLLSVYSTAPTPPPSFKDLSVSVIDACHFTVPASLSSDFYKYESEVISWASVNEPLISSALAECPQYSSLVGQYSSLADQLPGVCSTGASASGSEATATSSGGSTAKTSGSSVVGTGLTTAKATTATGGVAGASSTHTAAGPRETGFVGAVVAVAGLLGVVAAL</sequence>
<evidence type="ECO:0000313" key="2">
    <source>
        <dbReference type="EMBL" id="KAK0714707.1"/>
    </source>
</evidence>
<keyword evidence="1" id="KW-0732">Signal</keyword>
<gene>
    <name evidence="2" type="ORF">B0H67DRAFT_644544</name>
</gene>
<evidence type="ECO:0000313" key="3">
    <source>
        <dbReference type="Proteomes" id="UP001172102"/>
    </source>
</evidence>
<name>A0AA40AF43_9PEZI</name>
<evidence type="ECO:0008006" key="4">
    <source>
        <dbReference type="Google" id="ProtNLM"/>
    </source>
</evidence>
<protein>
    <recommendedName>
        <fullName evidence="4">Infection structure specific protein</fullName>
    </recommendedName>
</protein>
<dbReference type="AlphaFoldDB" id="A0AA40AF43"/>
<reference evidence="2" key="1">
    <citation type="submission" date="2023-06" db="EMBL/GenBank/DDBJ databases">
        <title>Genome-scale phylogeny and comparative genomics of the fungal order Sordariales.</title>
        <authorList>
            <consortium name="Lawrence Berkeley National Laboratory"/>
            <person name="Hensen N."/>
            <person name="Bonometti L."/>
            <person name="Westerberg I."/>
            <person name="Brannstrom I.O."/>
            <person name="Guillou S."/>
            <person name="Cros-Aarteil S."/>
            <person name="Calhoun S."/>
            <person name="Haridas S."/>
            <person name="Kuo A."/>
            <person name="Mondo S."/>
            <person name="Pangilinan J."/>
            <person name="Riley R."/>
            <person name="Labutti K."/>
            <person name="Andreopoulos B."/>
            <person name="Lipzen A."/>
            <person name="Chen C."/>
            <person name="Yanf M."/>
            <person name="Daum C."/>
            <person name="Ng V."/>
            <person name="Clum A."/>
            <person name="Steindorff A."/>
            <person name="Ohm R."/>
            <person name="Martin F."/>
            <person name="Silar P."/>
            <person name="Natvig D."/>
            <person name="Lalanne C."/>
            <person name="Gautier V."/>
            <person name="Ament-Velasquez S.L."/>
            <person name="Kruys A."/>
            <person name="Hutchinson M.I."/>
            <person name="Powell A.J."/>
            <person name="Barry K."/>
            <person name="Miller A.N."/>
            <person name="Grigoriev I.V."/>
            <person name="Debuchy R."/>
            <person name="Gladieux P."/>
            <person name="Thoren M.H."/>
            <person name="Johannesson H."/>
        </authorList>
    </citation>
    <scope>NUCLEOTIDE SEQUENCE</scope>
    <source>
        <strain evidence="2">SMH4607-1</strain>
    </source>
</reference>
<feature type="chain" id="PRO_5041384828" description="Infection structure specific protein" evidence="1">
    <location>
        <begin position="18"/>
        <end position="211"/>
    </location>
</feature>
<comment type="caution">
    <text evidence="2">The sequence shown here is derived from an EMBL/GenBank/DDBJ whole genome shotgun (WGS) entry which is preliminary data.</text>
</comment>
<organism evidence="2 3">
    <name type="scientific">Lasiosphaeris hirsuta</name>
    <dbReference type="NCBI Taxonomy" id="260670"/>
    <lineage>
        <taxon>Eukaryota</taxon>
        <taxon>Fungi</taxon>
        <taxon>Dikarya</taxon>
        <taxon>Ascomycota</taxon>
        <taxon>Pezizomycotina</taxon>
        <taxon>Sordariomycetes</taxon>
        <taxon>Sordariomycetidae</taxon>
        <taxon>Sordariales</taxon>
        <taxon>Lasiosphaeriaceae</taxon>
        <taxon>Lasiosphaeris</taxon>
    </lineage>
</organism>